<keyword evidence="5" id="KW-0378">Hydrolase</keyword>
<dbReference type="Gene3D" id="1.10.287.1120">
    <property type="entry name" value="Bipartite methylase S protein"/>
    <property type="match status" value="1"/>
</dbReference>
<dbReference type="PANTHER" id="PTHR30408">
    <property type="entry name" value="TYPE-1 RESTRICTION ENZYME ECOKI SPECIFICITY PROTEIN"/>
    <property type="match status" value="1"/>
</dbReference>
<evidence type="ECO:0000256" key="3">
    <source>
        <dbReference type="ARBA" id="ARBA00023125"/>
    </source>
</evidence>
<feature type="domain" description="Type I restriction modification DNA specificity" evidence="4">
    <location>
        <begin position="3"/>
        <end position="184"/>
    </location>
</feature>
<evidence type="ECO:0000256" key="2">
    <source>
        <dbReference type="ARBA" id="ARBA00022747"/>
    </source>
</evidence>
<evidence type="ECO:0000313" key="5">
    <source>
        <dbReference type="EMBL" id="TQD38830.1"/>
    </source>
</evidence>
<dbReference type="PANTHER" id="PTHR30408:SF13">
    <property type="entry name" value="TYPE I RESTRICTION ENZYME HINDI SPECIFICITY SUBUNIT"/>
    <property type="match status" value="1"/>
</dbReference>
<dbReference type="Gene3D" id="3.90.220.20">
    <property type="entry name" value="DNA methylase specificity domains"/>
    <property type="match status" value="2"/>
</dbReference>
<dbReference type="RefSeq" id="WP_141421688.1">
    <property type="nucleotide sequence ID" value="NZ_VIAR01000006.1"/>
</dbReference>
<keyword evidence="5" id="KW-0540">Nuclease</keyword>
<evidence type="ECO:0000313" key="6">
    <source>
        <dbReference type="Proteomes" id="UP000317169"/>
    </source>
</evidence>
<sequence>MSWKEGIIGDNCEVLSSKRIFAKDYVENGIPFYRSKEIIHKAFNQFTKDEVFIRKEKFDSIKEKFGAPQKGDALISSVGNRSGVCYWIKEDYDFYFKDGNLIWFRNFNDKLLSKYLVYFLNSDLGQSKINNVFIGAAQKALTIQGVKKIKLDLPPLPTQKKIASILSAYDDLIENNLKRIKLLEEAAQHIYKEWFVDFKFPNHENTPINPETGLPEGWEMQTIQDVAKTIGGGTPSTKKTEYWESGNIHWFSPTDLSKSSSLVLLDSSKKINDLGLKKSSAKLLPPKTILMSSRATIGLFGLIDNECSTNQGFINIIPNNDNYRYYILFNLMNRKSELEANASGATFKELSKTNFRRMPIINPSEKIVFEFNSFTQGIFESLKNLAQQNQSLKEARDLLLPRLMNRTLEV</sequence>
<dbReference type="GO" id="GO:0003677">
    <property type="term" value="F:DNA binding"/>
    <property type="evidence" value="ECO:0007669"/>
    <property type="project" value="UniProtKB-KW"/>
</dbReference>
<evidence type="ECO:0000256" key="1">
    <source>
        <dbReference type="ARBA" id="ARBA00010923"/>
    </source>
</evidence>
<dbReference type="Pfam" id="PF01420">
    <property type="entry name" value="Methylase_S"/>
    <property type="match status" value="2"/>
</dbReference>
<dbReference type="CDD" id="cd17273">
    <property type="entry name" value="RMtype1_S_EcoJA69PI-TRD1-CR1_like"/>
    <property type="match status" value="1"/>
</dbReference>
<dbReference type="Proteomes" id="UP000317169">
    <property type="component" value="Unassembled WGS sequence"/>
</dbReference>
<protein>
    <submittedName>
        <fullName evidence="5">Restriction endonuclease subunit S</fullName>
    </submittedName>
</protein>
<dbReference type="GO" id="GO:0009307">
    <property type="term" value="P:DNA restriction-modification system"/>
    <property type="evidence" value="ECO:0007669"/>
    <property type="project" value="UniProtKB-KW"/>
</dbReference>
<dbReference type="GO" id="GO:0004519">
    <property type="term" value="F:endonuclease activity"/>
    <property type="evidence" value="ECO:0007669"/>
    <property type="project" value="UniProtKB-KW"/>
</dbReference>
<accession>A0A507ZMQ2</accession>
<dbReference type="SUPFAM" id="SSF116734">
    <property type="entry name" value="DNA methylase specificity domain"/>
    <property type="match status" value="2"/>
</dbReference>
<dbReference type="EMBL" id="VIAR01000006">
    <property type="protein sequence ID" value="TQD38830.1"/>
    <property type="molecule type" value="Genomic_DNA"/>
</dbReference>
<dbReference type="OrthoDB" id="9816225at2"/>
<reference evidence="5 6" key="1">
    <citation type="submission" date="2019-06" db="EMBL/GenBank/DDBJ databases">
        <title>Flavibacter putida gen. nov., sp. nov., a novel marine bacterium of the family Flavobacteriaceae isolated from coastal seawater.</title>
        <authorList>
            <person name="Feng X."/>
        </authorList>
    </citation>
    <scope>NUCLEOTIDE SEQUENCE [LARGE SCALE GENOMIC DNA]</scope>
    <source>
        <strain evidence="5 6">PLHSN227</strain>
    </source>
</reference>
<dbReference type="AlphaFoldDB" id="A0A507ZMQ2"/>
<organism evidence="5 6">
    <name type="scientific">Haloflavibacter putidus</name>
    <dbReference type="NCBI Taxonomy" id="2576776"/>
    <lineage>
        <taxon>Bacteria</taxon>
        <taxon>Pseudomonadati</taxon>
        <taxon>Bacteroidota</taxon>
        <taxon>Flavobacteriia</taxon>
        <taxon>Flavobacteriales</taxon>
        <taxon>Flavobacteriaceae</taxon>
        <taxon>Haloflavibacter</taxon>
    </lineage>
</organism>
<comment type="similarity">
    <text evidence="1">Belongs to the type-I restriction system S methylase family.</text>
</comment>
<evidence type="ECO:0000259" key="4">
    <source>
        <dbReference type="Pfam" id="PF01420"/>
    </source>
</evidence>
<proteinExistence type="inferred from homology"/>
<keyword evidence="2" id="KW-0680">Restriction system</keyword>
<dbReference type="InterPro" id="IPR000055">
    <property type="entry name" value="Restrct_endonuc_typeI_TRD"/>
</dbReference>
<keyword evidence="5" id="KW-0255">Endonuclease</keyword>
<dbReference type="InterPro" id="IPR044946">
    <property type="entry name" value="Restrct_endonuc_typeI_TRD_sf"/>
</dbReference>
<keyword evidence="6" id="KW-1185">Reference proteome</keyword>
<dbReference type="InterPro" id="IPR052021">
    <property type="entry name" value="Type-I_RS_S_subunit"/>
</dbReference>
<keyword evidence="3" id="KW-0238">DNA-binding</keyword>
<name>A0A507ZMQ2_9FLAO</name>
<feature type="domain" description="Type I restriction modification DNA specificity" evidence="4">
    <location>
        <begin position="215"/>
        <end position="391"/>
    </location>
</feature>
<comment type="caution">
    <text evidence="5">The sequence shown here is derived from an EMBL/GenBank/DDBJ whole genome shotgun (WGS) entry which is preliminary data.</text>
</comment>
<gene>
    <name evidence="5" type="ORF">FKR84_07545</name>
</gene>